<accession>A0ABU8K6Q1</accession>
<sequence>MTTSKRYEPVKKITVNEEGKTLKESYEIFDHDAGHFVLGEDHDEFTEAKSRANTLENEHLENLKLKSTPKRPRP</sequence>
<protein>
    <submittedName>
        <fullName evidence="2">Uncharacterized protein</fullName>
    </submittedName>
</protein>
<evidence type="ECO:0000256" key="1">
    <source>
        <dbReference type="SAM" id="MobiDB-lite"/>
    </source>
</evidence>
<dbReference type="Proteomes" id="UP001313132">
    <property type="component" value="Unassembled WGS sequence"/>
</dbReference>
<reference evidence="2 3" key="1">
    <citation type="submission" date="2024-03" db="EMBL/GenBank/DDBJ databases">
        <title>Analysis of soft rot Pectobacteriaceae population diversity in US potato growing regions between 2016 and 2022.</title>
        <authorList>
            <person name="Ma X."/>
            <person name="Zhang X."/>
            <person name="Stodghill P."/>
            <person name="Rioux R."/>
            <person name="Babler B."/>
            <person name="Shrestha S."/>
            <person name="Babler B."/>
            <person name="Rivedal H."/>
            <person name="Frost K."/>
            <person name="Hao J."/>
            <person name="Secor G."/>
            <person name="Swingle B."/>
        </authorList>
    </citation>
    <scope>NUCLEOTIDE SEQUENCE [LARGE SCALE GENOMIC DNA]</scope>
    <source>
        <strain evidence="2 3">UMSS2</strain>
    </source>
</reference>
<gene>
    <name evidence="2" type="ORF">WCT63_22315</name>
</gene>
<comment type="caution">
    <text evidence="2">The sequence shown here is derived from an EMBL/GenBank/DDBJ whole genome shotgun (WGS) entry which is preliminary data.</text>
</comment>
<proteinExistence type="predicted"/>
<dbReference type="RefSeq" id="WP_123785368.1">
    <property type="nucleotide sequence ID" value="NZ_JACHAR010000013.1"/>
</dbReference>
<organism evidence="2 3">
    <name type="scientific">Pectobacterium versatile</name>
    <dbReference type="NCBI Taxonomy" id="2488639"/>
    <lineage>
        <taxon>Bacteria</taxon>
        <taxon>Pseudomonadati</taxon>
        <taxon>Pseudomonadota</taxon>
        <taxon>Gammaproteobacteria</taxon>
        <taxon>Enterobacterales</taxon>
        <taxon>Pectobacteriaceae</taxon>
        <taxon>Pectobacterium</taxon>
    </lineage>
</organism>
<dbReference type="EMBL" id="JBBBON010000038">
    <property type="protein sequence ID" value="MEI7105159.1"/>
    <property type="molecule type" value="Genomic_DNA"/>
</dbReference>
<feature type="region of interest" description="Disordered" evidence="1">
    <location>
        <begin position="53"/>
        <end position="74"/>
    </location>
</feature>
<keyword evidence="3" id="KW-1185">Reference proteome</keyword>
<feature type="compositionally biased region" description="Basic and acidic residues" evidence="1">
    <location>
        <begin position="53"/>
        <end position="64"/>
    </location>
</feature>
<evidence type="ECO:0000313" key="2">
    <source>
        <dbReference type="EMBL" id="MEI7105159.1"/>
    </source>
</evidence>
<name>A0ABU8K6Q1_9GAMM</name>
<evidence type="ECO:0000313" key="3">
    <source>
        <dbReference type="Proteomes" id="UP001313132"/>
    </source>
</evidence>